<dbReference type="Gene3D" id="3.40.30.10">
    <property type="entry name" value="Glutaredoxin"/>
    <property type="match status" value="1"/>
</dbReference>
<evidence type="ECO:0000256" key="2">
    <source>
        <dbReference type="ARBA" id="ARBA00023008"/>
    </source>
</evidence>
<feature type="binding site" evidence="3">
    <location>
        <position position="49"/>
    </location>
    <ligand>
        <name>Cu cation</name>
        <dbReference type="ChEBI" id="CHEBI:23378"/>
    </ligand>
</feature>
<evidence type="ECO:0000313" key="7">
    <source>
        <dbReference type="EMBL" id="PWB73659.1"/>
    </source>
</evidence>
<feature type="domain" description="Thioredoxin" evidence="6">
    <location>
        <begin position="8"/>
        <end position="180"/>
    </location>
</feature>
<evidence type="ECO:0000256" key="3">
    <source>
        <dbReference type="PIRSR" id="PIRSR603782-1"/>
    </source>
</evidence>
<dbReference type="PANTHER" id="PTHR12151">
    <property type="entry name" value="ELECTRON TRANSPORT PROTIN SCO1/SENC FAMILY MEMBER"/>
    <property type="match status" value="1"/>
</dbReference>
<feature type="binding site" evidence="3">
    <location>
        <position position="53"/>
    </location>
    <ligand>
        <name>Cu cation</name>
        <dbReference type="ChEBI" id="CHEBI:23378"/>
    </ligand>
</feature>
<dbReference type="CDD" id="cd02968">
    <property type="entry name" value="SCO"/>
    <property type="match status" value="1"/>
</dbReference>
<reference evidence="7 8" key="1">
    <citation type="journal article" date="2018" name="ISME J.">
        <title>A methanotrophic archaeon couples anaerobic oxidation of methane to Fe(III) reduction.</title>
        <authorList>
            <person name="Cai C."/>
            <person name="Leu A.O."/>
            <person name="Xie G.J."/>
            <person name="Guo J."/>
            <person name="Feng Y."/>
            <person name="Zhao J.X."/>
            <person name="Tyson G.W."/>
            <person name="Yuan Z."/>
            <person name="Hu S."/>
        </authorList>
    </citation>
    <scope>NUCLEOTIDE SEQUENCE [LARGE SCALE GENOMIC DNA]</scope>
    <source>
        <strain evidence="7">FeB_12</strain>
    </source>
</reference>
<dbReference type="Proteomes" id="UP000250918">
    <property type="component" value="Unassembled WGS sequence"/>
</dbReference>
<keyword evidence="5" id="KW-0472">Membrane</keyword>
<evidence type="ECO:0000259" key="6">
    <source>
        <dbReference type="PROSITE" id="PS51352"/>
    </source>
</evidence>
<gene>
    <name evidence="7" type="ORF">C3F09_04965</name>
</gene>
<dbReference type="PANTHER" id="PTHR12151:SF8">
    <property type="entry name" value="THIOREDOXIN DOMAIN-CONTAINING PROTEIN"/>
    <property type="match status" value="1"/>
</dbReference>
<dbReference type="InterPro" id="IPR003782">
    <property type="entry name" value="SCO1/SenC"/>
</dbReference>
<evidence type="ECO:0000313" key="8">
    <source>
        <dbReference type="Proteomes" id="UP000250918"/>
    </source>
</evidence>
<keyword evidence="3" id="KW-0479">Metal-binding</keyword>
<evidence type="ECO:0000256" key="1">
    <source>
        <dbReference type="ARBA" id="ARBA00010996"/>
    </source>
</evidence>
<keyword evidence="5" id="KW-1133">Transmembrane helix</keyword>
<feature type="binding site" evidence="3">
    <location>
        <position position="143"/>
    </location>
    <ligand>
        <name>Cu cation</name>
        <dbReference type="ChEBI" id="CHEBI:23378"/>
    </ligand>
</feature>
<dbReference type="AlphaFoldDB" id="A0A855X7F2"/>
<dbReference type="InterPro" id="IPR013766">
    <property type="entry name" value="Thioredoxin_domain"/>
</dbReference>
<organism evidence="7 8">
    <name type="scientific">candidate division GN15 bacterium</name>
    <dbReference type="NCBI Taxonomy" id="2072418"/>
    <lineage>
        <taxon>Bacteria</taxon>
        <taxon>candidate division GN15</taxon>
    </lineage>
</organism>
<name>A0A855X7F2_9BACT</name>
<comment type="similarity">
    <text evidence="1">Belongs to the SCO1/2 family.</text>
</comment>
<keyword evidence="5" id="KW-0812">Transmembrane</keyword>
<evidence type="ECO:0000256" key="5">
    <source>
        <dbReference type="SAM" id="Phobius"/>
    </source>
</evidence>
<keyword evidence="4" id="KW-1015">Disulfide bond</keyword>
<feature type="disulfide bond" description="Redox-active" evidence="4">
    <location>
        <begin position="49"/>
        <end position="53"/>
    </location>
</feature>
<dbReference type="GO" id="GO:0046872">
    <property type="term" value="F:metal ion binding"/>
    <property type="evidence" value="ECO:0007669"/>
    <property type="project" value="UniProtKB-KW"/>
</dbReference>
<proteinExistence type="inferred from homology"/>
<feature type="transmembrane region" description="Helical" evidence="5">
    <location>
        <begin position="210"/>
        <end position="230"/>
    </location>
</feature>
<protein>
    <submittedName>
        <fullName evidence="7">SCO family protein</fullName>
    </submittedName>
</protein>
<keyword evidence="2 3" id="KW-0186">Copper</keyword>
<dbReference type="InterPro" id="IPR036249">
    <property type="entry name" value="Thioredoxin-like_sf"/>
</dbReference>
<sequence>MKGVGITEHLGSRIPTDLKFTDDHGRNVTLGEYFGDGKPVVLDLVYYDCPMLCTYVLNGVTTAAKQLPWTPGKEYRLVTISINPREHADLAAAKKAIYLHELGKPGAESGWSFLVGDSTQSRALADALGWQYYYDAKIKEYVHTAATFVLTPNGTISRYLYGIEYKPQDLKLALLEASEGKIGNTIDKLVLYCFHYDPNAKGYVLFAQNVMKIGGAVAVVVLGLFLLLLWRRERKSHSGAFPALKPR</sequence>
<comment type="caution">
    <text evidence="7">The sequence shown here is derived from an EMBL/GenBank/DDBJ whole genome shotgun (WGS) entry which is preliminary data.</text>
</comment>
<evidence type="ECO:0000256" key="4">
    <source>
        <dbReference type="PIRSR" id="PIRSR603782-2"/>
    </source>
</evidence>
<dbReference type="EMBL" id="PQAP01000050">
    <property type="protein sequence ID" value="PWB73659.1"/>
    <property type="molecule type" value="Genomic_DNA"/>
</dbReference>
<accession>A0A855X7F2</accession>
<dbReference type="SUPFAM" id="SSF52833">
    <property type="entry name" value="Thioredoxin-like"/>
    <property type="match status" value="1"/>
</dbReference>
<dbReference type="PROSITE" id="PS51352">
    <property type="entry name" value="THIOREDOXIN_2"/>
    <property type="match status" value="1"/>
</dbReference>
<dbReference type="Pfam" id="PF02630">
    <property type="entry name" value="SCO1-SenC"/>
    <property type="match status" value="1"/>
</dbReference>